<feature type="compositionally biased region" description="Low complexity" evidence="1">
    <location>
        <begin position="7"/>
        <end position="47"/>
    </location>
</feature>
<feature type="region of interest" description="Disordered" evidence="1">
    <location>
        <begin position="77"/>
        <end position="146"/>
    </location>
</feature>
<reference evidence="3" key="1">
    <citation type="submission" date="2017-03" db="EMBL/GenBank/DDBJ databases">
        <title>Phytopthora megakarya and P. palmivora, two closely related causual agents of cacao black pod achieved similar genome size and gene model numbers by different mechanisms.</title>
        <authorList>
            <person name="Ali S."/>
            <person name="Shao J."/>
            <person name="Larry D.J."/>
            <person name="Kronmiller B."/>
            <person name="Shen D."/>
            <person name="Strem M.D."/>
            <person name="Melnick R.L."/>
            <person name="Guiltinan M.J."/>
            <person name="Tyler B.M."/>
            <person name="Meinhardt L.W."/>
            <person name="Bailey B.A."/>
        </authorList>
    </citation>
    <scope>NUCLEOTIDE SEQUENCE [LARGE SCALE GENOMIC DNA]</scope>
    <source>
        <strain evidence="3">zdho120</strain>
    </source>
</reference>
<feature type="compositionally biased region" description="Acidic residues" evidence="1">
    <location>
        <begin position="105"/>
        <end position="115"/>
    </location>
</feature>
<gene>
    <name evidence="2" type="ORF">PHMEG_00013753</name>
</gene>
<sequence length="381" mass="41747">MSVPLRTPASSPVSASTVASTPAPVPASAPTSASVHASAPVSAATPTLLSGTTEKNFSVDKYFELQEKKLELEAKNRAGAATTDSPKTVFDGSSVLSNDGSIPLDYEEGEFEDEGTSSSPSYDSKPAAGIRRPPEDDSDASSSNHPEVLVMQCPPHWKHLPSPRFHLFFRPSNVMPRALTAQCANLGWRLRVLSQHGDDESKAKLLYLFFHERWYWSSKKTLGRSSVPEWQTLCQSWNQNVETFNKDSTAYRERITSARERSMRYSVTSVLQRVHEGSVNASIPCAVPVGINCPHCPPGAPCISERDLTGYTTNRVSENFKGLRAKLACTRQHPSVAPEHNPLRNTAPRSVTPPVHGGFRKPSPFPERPSSGRFGENTYLE</sequence>
<organism evidence="2 3">
    <name type="scientific">Phytophthora megakarya</name>
    <dbReference type="NCBI Taxonomy" id="4795"/>
    <lineage>
        <taxon>Eukaryota</taxon>
        <taxon>Sar</taxon>
        <taxon>Stramenopiles</taxon>
        <taxon>Oomycota</taxon>
        <taxon>Peronosporomycetes</taxon>
        <taxon>Peronosporales</taxon>
        <taxon>Peronosporaceae</taxon>
        <taxon>Phytophthora</taxon>
    </lineage>
</organism>
<feature type="region of interest" description="Disordered" evidence="1">
    <location>
        <begin position="1"/>
        <end position="56"/>
    </location>
</feature>
<accession>A0A225W5H8</accession>
<dbReference type="EMBL" id="NBNE01001697">
    <property type="protein sequence ID" value="OWZ12991.1"/>
    <property type="molecule type" value="Genomic_DNA"/>
</dbReference>
<evidence type="ECO:0000313" key="2">
    <source>
        <dbReference type="EMBL" id="OWZ12991.1"/>
    </source>
</evidence>
<dbReference type="OrthoDB" id="10641708at2759"/>
<dbReference type="AlphaFoldDB" id="A0A225W5H8"/>
<dbReference type="Proteomes" id="UP000198211">
    <property type="component" value="Unassembled WGS sequence"/>
</dbReference>
<protein>
    <submittedName>
        <fullName evidence="2">Uncharacterized protein</fullName>
    </submittedName>
</protein>
<name>A0A225W5H8_9STRA</name>
<comment type="caution">
    <text evidence="2">The sequence shown here is derived from an EMBL/GenBank/DDBJ whole genome shotgun (WGS) entry which is preliminary data.</text>
</comment>
<proteinExistence type="predicted"/>
<evidence type="ECO:0000313" key="3">
    <source>
        <dbReference type="Proteomes" id="UP000198211"/>
    </source>
</evidence>
<keyword evidence="3" id="KW-1185">Reference proteome</keyword>
<evidence type="ECO:0000256" key="1">
    <source>
        <dbReference type="SAM" id="MobiDB-lite"/>
    </source>
</evidence>
<feature type="region of interest" description="Disordered" evidence="1">
    <location>
        <begin position="334"/>
        <end position="381"/>
    </location>
</feature>